<evidence type="ECO:0000313" key="2">
    <source>
        <dbReference type="EMBL" id="KAH7110311.1"/>
    </source>
</evidence>
<keyword evidence="3" id="KW-1185">Reference proteome</keyword>
<dbReference type="Proteomes" id="UP000700596">
    <property type="component" value="Unassembled WGS sequence"/>
</dbReference>
<proteinExistence type="predicted"/>
<dbReference type="OrthoDB" id="5229512at2759"/>
<feature type="compositionally biased region" description="Low complexity" evidence="1">
    <location>
        <begin position="126"/>
        <end position="150"/>
    </location>
</feature>
<evidence type="ECO:0000256" key="1">
    <source>
        <dbReference type="SAM" id="MobiDB-lite"/>
    </source>
</evidence>
<feature type="region of interest" description="Disordered" evidence="1">
    <location>
        <begin position="477"/>
        <end position="496"/>
    </location>
</feature>
<evidence type="ECO:0000313" key="3">
    <source>
        <dbReference type="Proteomes" id="UP000700596"/>
    </source>
</evidence>
<protein>
    <submittedName>
        <fullName evidence="2">Uncharacterized protein</fullName>
    </submittedName>
</protein>
<dbReference type="AlphaFoldDB" id="A0A9P9I744"/>
<comment type="caution">
    <text evidence="2">The sequence shown here is derived from an EMBL/GenBank/DDBJ whole genome shotgun (WGS) entry which is preliminary data.</text>
</comment>
<sequence length="496" mass="55177">MATTITKPFPLLRLPLELRQQIYTYYFPPSTKQTMTPTHEDTLTVYAFDLRIYLVCKQVHLEAQDVFRREYLFVRIETPWPQAEHHISTSGPLPFAIAPLKTHLFHSHTAKISITAPHFHPPPPDQDSNSSDTDSDSDSGSPGPNRKPQNPQNPPTPYAILLLLSDLPTFTTIWYYSALSNSALNTHLKLVITLCNPFSSPLPVPLPTQQSILLPFTKIKELYALSTPGFASQVVTQLKSELAIPYPTAQQSLESATLLLEKGDLELSSSRPEAALQLYTQSFHTIHILLSPSQPRSRRVLADHYFHNAPPIETGLYKNFSAPTARLLLRIRLVSRMVLTYLSLSPAQPSDATFWGLRSILLLRSALSTDFENHLVAIVGAEELALLYTRTAIAFAVLEREPADELDAFRNGDLGGDGSSGDDEMGWWERSRGPGGADDRWGSRKLWKFAGRYLVGRRDVLERVRREAGIMGVRIPEGLGEGEGESDEGLGMGIGS</sequence>
<feature type="region of interest" description="Disordered" evidence="1">
    <location>
        <begin position="116"/>
        <end position="155"/>
    </location>
</feature>
<name>A0A9P9I744_9PLEO</name>
<organism evidence="2 3">
    <name type="scientific">Dendryphion nanum</name>
    <dbReference type="NCBI Taxonomy" id="256645"/>
    <lineage>
        <taxon>Eukaryota</taxon>
        <taxon>Fungi</taxon>
        <taxon>Dikarya</taxon>
        <taxon>Ascomycota</taxon>
        <taxon>Pezizomycotina</taxon>
        <taxon>Dothideomycetes</taxon>
        <taxon>Pleosporomycetidae</taxon>
        <taxon>Pleosporales</taxon>
        <taxon>Torulaceae</taxon>
        <taxon>Dendryphion</taxon>
    </lineage>
</organism>
<accession>A0A9P9I744</accession>
<gene>
    <name evidence="2" type="ORF">B0J11DRAFT_499160</name>
</gene>
<reference evidence="2" key="1">
    <citation type="journal article" date="2021" name="Nat. Commun.">
        <title>Genetic determinants of endophytism in the Arabidopsis root mycobiome.</title>
        <authorList>
            <person name="Mesny F."/>
            <person name="Miyauchi S."/>
            <person name="Thiergart T."/>
            <person name="Pickel B."/>
            <person name="Atanasova L."/>
            <person name="Karlsson M."/>
            <person name="Huettel B."/>
            <person name="Barry K.W."/>
            <person name="Haridas S."/>
            <person name="Chen C."/>
            <person name="Bauer D."/>
            <person name="Andreopoulos W."/>
            <person name="Pangilinan J."/>
            <person name="LaButti K."/>
            <person name="Riley R."/>
            <person name="Lipzen A."/>
            <person name="Clum A."/>
            <person name="Drula E."/>
            <person name="Henrissat B."/>
            <person name="Kohler A."/>
            <person name="Grigoriev I.V."/>
            <person name="Martin F.M."/>
            <person name="Hacquard S."/>
        </authorList>
    </citation>
    <scope>NUCLEOTIDE SEQUENCE</scope>
    <source>
        <strain evidence="2">MPI-CAGE-CH-0243</strain>
    </source>
</reference>
<dbReference type="EMBL" id="JAGMWT010000028">
    <property type="protein sequence ID" value="KAH7110311.1"/>
    <property type="molecule type" value="Genomic_DNA"/>
</dbReference>